<reference evidence="6" key="2">
    <citation type="submission" date="2025-08" db="UniProtKB">
        <authorList>
            <consortium name="Ensembl"/>
        </authorList>
    </citation>
    <scope>IDENTIFICATION</scope>
</reference>
<keyword evidence="3" id="KW-0393">Immunoglobulin domain</keyword>
<evidence type="ECO:0000313" key="6">
    <source>
        <dbReference type="Ensembl" id="ENSACLP00000068966.1"/>
    </source>
</evidence>
<dbReference type="GO" id="GO:0005102">
    <property type="term" value="F:signaling receptor binding"/>
    <property type="evidence" value="ECO:0007669"/>
    <property type="project" value="TreeGrafter"/>
</dbReference>
<dbReference type="InterPro" id="IPR003599">
    <property type="entry name" value="Ig_sub"/>
</dbReference>
<feature type="domain" description="Ig-like" evidence="5">
    <location>
        <begin position="135"/>
        <end position="213"/>
    </location>
</feature>
<dbReference type="InterPro" id="IPR013106">
    <property type="entry name" value="Ig_V-set"/>
</dbReference>
<dbReference type="AlphaFoldDB" id="A0AAX7UWG8"/>
<dbReference type="GO" id="GO:0001817">
    <property type="term" value="P:regulation of cytokine production"/>
    <property type="evidence" value="ECO:0007669"/>
    <property type="project" value="TreeGrafter"/>
</dbReference>
<dbReference type="GO" id="GO:0050852">
    <property type="term" value="P:T cell receptor signaling pathway"/>
    <property type="evidence" value="ECO:0007669"/>
    <property type="project" value="TreeGrafter"/>
</dbReference>
<evidence type="ECO:0000256" key="2">
    <source>
        <dbReference type="ARBA" id="ARBA00023136"/>
    </source>
</evidence>
<evidence type="ECO:0000259" key="5">
    <source>
        <dbReference type="PROSITE" id="PS50835"/>
    </source>
</evidence>
<dbReference type="Ensembl" id="ENSACLT00000062829.1">
    <property type="protein sequence ID" value="ENSACLP00000068966.1"/>
    <property type="gene ID" value="ENSACLG00000031915.1"/>
</dbReference>
<dbReference type="InterPro" id="IPR036179">
    <property type="entry name" value="Ig-like_dom_sf"/>
</dbReference>
<feature type="domain" description="Ig-like" evidence="5">
    <location>
        <begin position="5"/>
        <end position="117"/>
    </location>
</feature>
<dbReference type="InterPro" id="IPR007110">
    <property type="entry name" value="Ig-like_dom"/>
</dbReference>
<dbReference type="PANTHER" id="PTHR24100">
    <property type="entry name" value="BUTYROPHILIN"/>
    <property type="match status" value="1"/>
</dbReference>
<dbReference type="InterPro" id="IPR013098">
    <property type="entry name" value="Ig_I-set"/>
</dbReference>
<feature type="chain" id="PRO_5044348503" description="Ig-like domain-containing protein" evidence="4">
    <location>
        <begin position="23"/>
        <end position="246"/>
    </location>
</feature>
<organism evidence="6 7">
    <name type="scientific">Astatotilapia calliptera</name>
    <name type="common">Eastern happy</name>
    <name type="synonym">Chromis callipterus</name>
    <dbReference type="NCBI Taxonomy" id="8154"/>
    <lineage>
        <taxon>Eukaryota</taxon>
        <taxon>Metazoa</taxon>
        <taxon>Chordata</taxon>
        <taxon>Craniata</taxon>
        <taxon>Vertebrata</taxon>
        <taxon>Euteleostomi</taxon>
        <taxon>Actinopterygii</taxon>
        <taxon>Neopterygii</taxon>
        <taxon>Teleostei</taxon>
        <taxon>Neoteleostei</taxon>
        <taxon>Acanthomorphata</taxon>
        <taxon>Ovalentaria</taxon>
        <taxon>Cichlomorphae</taxon>
        <taxon>Cichliformes</taxon>
        <taxon>Cichlidae</taxon>
        <taxon>African cichlids</taxon>
        <taxon>Pseudocrenilabrinae</taxon>
        <taxon>Haplochromini</taxon>
        <taxon>Astatotilapia</taxon>
    </lineage>
</organism>
<evidence type="ECO:0000256" key="4">
    <source>
        <dbReference type="SAM" id="SignalP"/>
    </source>
</evidence>
<sequence length="246" mass="27592">MELLPLLFLSFCFLTLSGLTFAAESVTSVIVKEDDDAILPCSLSTNEKTESKVFDWKKEGTVQVFTYNNGAHHNNVLTDQNEQFRGRVSHFPEELKHGNASIKINKTMREDKGNYTCLLSGIKKFHVELVVGAAPKPYVTILEKKGELECEVPGAHPKPTVEWWDSDNKTLPSKTLQDRQEQDRFHIIIQATAPKSGCYRCVATQMNIWHQISSKICVHEDVQSGTGMIEATVFFVICGITVFVAI</sequence>
<name>A0AAX7UWG8_ASTCA</name>
<protein>
    <recommendedName>
        <fullName evidence="5">Ig-like domain-containing protein</fullName>
    </recommendedName>
</protein>
<dbReference type="InterPro" id="IPR050504">
    <property type="entry name" value="IgSF_BTN/MOG"/>
</dbReference>
<feature type="signal peptide" evidence="4">
    <location>
        <begin position="1"/>
        <end position="22"/>
    </location>
</feature>
<accession>A0AAX7UWG8</accession>
<dbReference type="GeneTree" id="ENSGT00940000170002"/>
<dbReference type="Pfam" id="PF07686">
    <property type="entry name" value="V-set"/>
    <property type="match status" value="1"/>
</dbReference>
<comment type="subcellular location">
    <subcellularLocation>
        <location evidence="1">Membrane</location>
    </subcellularLocation>
</comment>
<evidence type="ECO:0000256" key="1">
    <source>
        <dbReference type="ARBA" id="ARBA00004370"/>
    </source>
</evidence>
<reference evidence="6" key="3">
    <citation type="submission" date="2025-09" db="UniProtKB">
        <authorList>
            <consortium name="Ensembl"/>
        </authorList>
    </citation>
    <scope>IDENTIFICATION</scope>
</reference>
<dbReference type="InterPro" id="IPR013783">
    <property type="entry name" value="Ig-like_fold"/>
</dbReference>
<dbReference type="PROSITE" id="PS50835">
    <property type="entry name" value="IG_LIKE"/>
    <property type="match status" value="2"/>
</dbReference>
<evidence type="ECO:0000256" key="3">
    <source>
        <dbReference type="ARBA" id="ARBA00023319"/>
    </source>
</evidence>
<keyword evidence="4" id="KW-0732">Signal</keyword>
<dbReference type="Gene3D" id="2.60.40.10">
    <property type="entry name" value="Immunoglobulins"/>
    <property type="match status" value="2"/>
</dbReference>
<reference evidence="6" key="1">
    <citation type="submission" date="2018-05" db="EMBL/GenBank/DDBJ databases">
        <authorList>
            <person name="Datahose"/>
        </authorList>
    </citation>
    <scope>NUCLEOTIDE SEQUENCE</scope>
</reference>
<dbReference type="GO" id="GO:0009897">
    <property type="term" value="C:external side of plasma membrane"/>
    <property type="evidence" value="ECO:0007669"/>
    <property type="project" value="TreeGrafter"/>
</dbReference>
<dbReference type="Pfam" id="PF07679">
    <property type="entry name" value="I-set"/>
    <property type="match status" value="1"/>
</dbReference>
<keyword evidence="2" id="KW-0472">Membrane</keyword>
<dbReference type="SMART" id="SM00409">
    <property type="entry name" value="IG"/>
    <property type="match status" value="2"/>
</dbReference>
<dbReference type="SUPFAM" id="SSF48726">
    <property type="entry name" value="Immunoglobulin"/>
    <property type="match status" value="2"/>
</dbReference>
<keyword evidence="7" id="KW-1185">Reference proteome</keyword>
<proteinExistence type="predicted"/>
<dbReference type="Proteomes" id="UP000265100">
    <property type="component" value="Chromosome 5"/>
</dbReference>
<evidence type="ECO:0000313" key="7">
    <source>
        <dbReference type="Proteomes" id="UP000265100"/>
    </source>
</evidence>